<feature type="chain" id="PRO_5008291914" evidence="1">
    <location>
        <begin position="18"/>
        <end position="266"/>
    </location>
</feature>
<evidence type="ECO:0000313" key="2">
    <source>
        <dbReference type="EMBL" id="OBA22215.1"/>
    </source>
</evidence>
<accession>A0A1A0HE09</accession>
<dbReference type="EMBL" id="LXTC01000002">
    <property type="protein sequence ID" value="OBA22215.1"/>
    <property type="molecule type" value="Genomic_DNA"/>
</dbReference>
<evidence type="ECO:0000313" key="3">
    <source>
        <dbReference type="Proteomes" id="UP000092555"/>
    </source>
</evidence>
<reference evidence="2 3" key="1">
    <citation type="submission" date="2016-05" db="EMBL/GenBank/DDBJ databases">
        <title>Comparative genomics of biotechnologically important yeasts.</title>
        <authorList>
            <consortium name="DOE Joint Genome Institute"/>
            <person name="Riley R."/>
            <person name="Haridas S."/>
            <person name="Wolfe K.H."/>
            <person name="Lopes M.R."/>
            <person name="Hittinger C.T."/>
            <person name="Goker M."/>
            <person name="Salamov A."/>
            <person name="Wisecaver J."/>
            <person name="Long T.M."/>
            <person name="Aerts A.L."/>
            <person name="Barry K."/>
            <person name="Choi C."/>
            <person name="Clum A."/>
            <person name="Coughlan A.Y."/>
            <person name="Deshpande S."/>
            <person name="Douglass A.P."/>
            <person name="Hanson S.J."/>
            <person name="Klenk H.-P."/>
            <person name="LaButti K."/>
            <person name="Lapidus A."/>
            <person name="Lindquist E."/>
            <person name="Lipzen A."/>
            <person name="Meier-kolthoff J.P."/>
            <person name="Ohm R.A."/>
            <person name="Otillar R.P."/>
            <person name="Pangilinan J."/>
            <person name="Peng Y."/>
            <person name="Rokas A."/>
            <person name="Rosa C.A."/>
            <person name="Scheuner C."/>
            <person name="Sibirny A.A."/>
            <person name="Slot J.C."/>
            <person name="Stielow J.B."/>
            <person name="Sun H."/>
            <person name="Kurtzman C.P."/>
            <person name="Blackwell M."/>
            <person name="Grigoriev I.V."/>
            <person name="Jeffries T.W."/>
        </authorList>
    </citation>
    <scope>NUCLEOTIDE SEQUENCE [LARGE SCALE GENOMIC DNA]</scope>
    <source>
        <strain evidence="2 3">NRRL YB-4993</strain>
    </source>
</reference>
<dbReference type="RefSeq" id="XP_018712711.1">
    <property type="nucleotide sequence ID" value="XM_018854551.1"/>
</dbReference>
<dbReference type="AlphaFoldDB" id="A0A1A0HE09"/>
<dbReference type="GeneID" id="30027527"/>
<keyword evidence="3" id="KW-1185">Reference proteome</keyword>
<protein>
    <submittedName>
        <fullName evidence="2">Uncharacterized protein</fullName>
    </submittedName>
</protein>
<comment type="caution">
    <text evidence="2">The sequence shown here is derived from an EMBL/GenBank/DDBJ whole genome shotgun (WGS) entry which is preliminary data.</text>
</comment>
<feature type="signal peptide" evidence="1">
    <location>
        <begin position="1"/>
        <end position="17"/>
    </location>
</feature>
<keyword evidence="1" id="KW-0732">Signal</keyword>
<dbReference type="Proteomes" id="UP000092555">
    <property type="component" value="Unassembled WGS sequence"/>
</dbReference>
<name>A0A1A0HE09_9ASCO</name>
<proteinExistence type="predicted"/>
<organism evidence="2 3">
    <name type="scientific">Metschnikowia bicuspidata var. bicuspidata NRRL YB-4993</name>
    <dbReference type="NCBI Taxonomy" id="869754"/>
    <lineage>
        <taxon>Eukaryota</taxon>
        <taxon>Fungi</taxon>
        <taxon>Dikarya</taxon>
        <taxon>Ascomycota</taxon>
        <taxon>Saccharomycotina</taxon>
        <taxon>Pichiomycetes</taxon>
        <taxon>Metschnikowiaceae</taxon>
        <taxon>Metschnikowia</taxon>
    </lineage>
</organism>
<sequence length="266" mass="27919">MILPFAALTVLASVVSAIPFKRYDNETISATTAFSLPDTTITVDKYITTTLSGSSVSARSLSDLAANTQNIISVVTEYVTISTKGSAVVTPVTTFTTTMPESTTTSTLTSYVTITESDGTVSTEAIESGLIETAEACVCVPSTVTVTATNSVNDVEDQYSAITLISVTAIPVYADFTFSGLTTTITSYVEVTLTETTYSPIVFYSTTTGTSSTPDISSSMPTVTSSSAVTLSLTYSSPSMAPVYSSFNNQTVVSSGKSRRAFLYHV</sequence>
<dbReference type="STRING" id="869754.A0A1A0HE09"/>
<dbReference type="OrthoDB" id="4091119at2759"/>
<gene>
    <name evidence="2" type="ORF">METBIDRAFT_148615</name>
</gene>
<evidence type="ECO:0000256" key="1">
    <source>
        <dbReference type="SAM" id="SignalP"/>
    </source>
</evidence>